<comment type="caution">
    <text evidence="2">The sequence shown here is derived from an EMBL/GenBank/DDBJ whole genome shotgun (WGS) entry which is preliminary data.</text>
</comment>
<evidence type="ECO:0000313" key="3">
    <source>
        <dbReference type="Proteomes" id="UP000249354"/>
    </source>
</evidence>
<organism evidence="2 3">
    <name type="scientific">Leptolyngbya foveolarum</name>
    <dbReference type="NCBI Taxonomy" id="47253"/>
    <lineage>
        <taxon>Bacteria</taxon>
        <taxon>Bacillati</taxon>
        <taxon>Cyanobacteriota</taxon>
        <taxon>Cyanophyceae</taxon>
        <taxon>Leptolyngbyales</taxon>
        <taxon>Leptolyngbyaceae</taxon>
        <taxon>Leptolyngbya group</taxon>
        <taxon>Leptolyngbya</taxon>
    </lineage>
</organism>
<feature type="compositionally biased region" description="Basic residues" evidence="1">
    <location>
        <begin position="112"/>
        <end position="135"/>
    </location>
</feature>
<proteinExistence type="predicted"/>
<dbReference type="AlphaFoldDB" id="A0A2W4VRG5"/>
<feature type="region of interest" description="Disordered" evidence="1">
    <location>
        <begin position="82"/>
        <end position="152"/>
    </location>
</feature>
<reference evidence="3" key="1">
    <citation type="submission" date="2018-04" db="EMBL/GenBank/DDBJ databases">
        <authorList>
            <person name="Cornet L."/>
        </authorList>
    </citation>
    <scope>NUCLEOTIDE SEQUENCE [LARGE SCALE GENOMIC DNA]</scope>
</reference>
<evidence type="ECO:0000256" key="1">
    <source>
        <dbReference type="SAM" id="MobiDB-lite"/>
    </source>
</evidence>
<accession>A0A2W4VRG5</accession>
<dbReference type="EMBL" id="QBMC01000101">
    <property type="protein sequence ID" value="PZO14851.1"/>
    <property type="molecule type" value="Genomic_DNA"/>
</dbReference>
<evidence type="ECO:0000313" key="2">
    <source>
        <dbReference type="EMBL" id="PZO14851.1"/>
    </source>
</evidence>
<protein>
    <submittedName>
        <fullName evidence="2">Uncharacterized protein</fullName>
    </submittedName>
</protein>
<reference evidence="2 3" key="2">
    <citation type="submission" date="2018-06" db="EMBL/GenBank/DDBJ databases">
        <title>Metagenomic assembly of (sub)arctic Cyanobacteria and their associated microbiome from non-axenic cultures.</title>
        <authorList>
            <person name="Baurain D."/>
        </authorList>
    </citation>
    <scope>NUCLEOTIDE SEQUENCE [LARGE SCALE GENOMIC DNA]</scope>
    <source>
        <strain evidence="2">ULC129bin1</strain>
    </source>
</reference>
<feature type="compositionally biased region" description="Basic and acidic residues" evidence="1">
    <location>
        <begin position="98"/>
        <end position="111"/>
    </location>
</feature>
<name>A0A2W4VRG5_9CYAN</name>
<gene>
    <name evidence="2" type="ORF">DCF25_14340</name>
</gene>
<sequence length="152" mass="16372">MMTLAVSQQFIDTRIVSKIYMVKIKAPQPKNTPSSATAPKLKTAKHIEATTESVVSATALDERAPLPAPSLKAKTKKVDGAFGKEKVRAAPKAKVKATHNEKMAARKELKKTSKLKKKEALKSAKKLAKKAKRTAVRNAANRKSVGRNGTAG</sequence>
<dbReference type="Proteomes" id="UP000249354">
    <property type="component" value="Unassembled WGS sequence"/>
</dbReference>